<keyword evidence="5 7" id="KW-0408">Iron</keyword>
<comment type="caution">
    <text evidence="9">The sequence shown here is derived from an EMBL/GenBank/DDBJ whole genome shotgun (WGS) entry which is preliminary data.</text>
</comment>
<dbReference type="CDD" id="cd11063">
    <property type="entry name" value="CYP52"/>
    <property type="match status" value="1"/>
</dbReference>
<dbReference type="InterPro" id="IPR047146">
    <property type="entry name" value="Cyt_P450_E_CYP52_fungi"/>
</dbReference>
<dbReference type="InterPro" id="IPR036396">
    <property type="entry name" value="Cyt_P450_sf"/>
</dbReference>
<name>A0A9P4J3R4_9PEZI</name>
<gene>
    <name evidence="9" type="ORF">K461DRAFT_225812</name>
</gene>
<dbReference type="Proteomes" id="UP000799439">
    <property type="component" value="Unassembled WGS sequence"/>
</dbReference>
<keyword evidence="4 8" id="KW-0560">Oxidoreductase</keyword>
<reference evidence="9" key="1">
    <citation type="journal article" date="2020" name="Stud. Mycol.">
        <title>101 Dothideomycetes genomes: a test case for predicting lifestyles and emergence of pathogens.</title>
        <authorList>
            <person name="Haridas S."/>
            <person name="Albert R."/>
            <person name="Binder M."/>
            <person name="Bloem J."/>
            <person name="Labutti K."/>
            <person name="Salamov A."/>
            <person name="Andreopoulos B."/>
            <person name="Baker S."/>
            <person name="Barry K."/>
            <person name="Bills G."/>
            <person name="Bluhm B."/>
            <person name="Cannon C."/>
            <person name="Castanera R."/>
            <person name="Culley D."/>
            <person name="Daum C."/>
            <person name="Ezra D."/>
            <person name="Gonzalez J."/>
            <person name="Henrissat B."/>
            <person name="Kuo A."/>
            <person name="Liang C."/>
            <person name="Lipzen A."/>
            <person name="Lutzoni F."/>
            <person name="Magnuson J."/>
            <person name="Mondo S."/>
            <person name="Nolan M."/>
            <person name="Ohm R."/>
            <person name="Pangilinan J."/>
            <person name="Park H.-J."/>
            <person name="Ramirez L."/>
            <person name="Alfaro M."/>
            <person name="Sun H."/>
            <person name="Tritt A."/>
            <person name="Yoshinaga Y."/>
            <person name="Zwiers L.-H."/>
            <person name="Turgeon B."/>
            <person name="Goodwin S."/>
            <person name="Spatafora J."/>
            <person name="Crous P."/>
            <person name="Grigoriev I."/>
        </authorList>
    </citation>
    <scope>NUCLEOTIDE SEQUENCE</scope>
    <source>
        <strain evidence="9">CBS 260.36</strain>
    </source>
</reference>
<evidence type="ECO:0000256" key="8">
    <source>
        <dbReference type="RuleBase" id="RU000461"/>
    </source>
</evidence>
<dbReference type="PROSITE" id="PS00086">
    <property type="entry name" value="CYTOCHROME_P450"/>
    <property type="match status" value="1"/>
</dbReference>
<feature type="binding site" description="axial binding residue" evidence="7">
    <location>
        <position position="465"/>
    </location>
    <ligand>
        <name>heme</name>
        <dbReference type="ChEBI" id="CHEBI:30413"/>
    </ligand>
    <ligandPart>
        <name>Fe</name>
        <dbReference type="ChEBI" id="CHEBI:18248"/>
    </ligandPart>
</feature>
<dbReference type="PANTHER" id="PTHR24287:SF5">
    <property type="entry name" value="P450, PUTATIVE (EUROFUNG)-RELATED"/>
    <property type="match status" value="1"/>
</dbReference>
<dbReference type="AlphaFoldDB" id="A0A9P4J3R4"/>
<comment type="cofactor">
    <cofactor evidence="1 7">
        <name>heme</name>
        <dbReference type="ChEBI" id="CHEBI:30413"/>
    </cofactor>
</comment>
<comment type="similarity">
    <text evidence="2 8">Belongs to the cytochrome P450 family.</text>
</comment>
<organism evidence="9 10">
    <name type="scientific">Myriangium duriaei CBS 260.36</name>
    <dbReference type="NCBI Taxonomy" id="1168546"/>
    <lineage>
        <taxon>Eukaryota</taxon>
        <taxon>Fungi</taxon>
        <taxon>Dikarya</taxon>
        <taxon>Ascomycota</taxon>
        <taxon>Pezizomycotina</taxon>
        <taxon>Dothideomycetes</taxon>
        <taxon>Dothideomycetidae</taxon>
        <taxon>Myriangiales</taxon>
        <taxon>Myriangiaceae</taxon>
        <taxon>Myriangium</taxon>
    </lineage>
</organism>
<dbReference type="SUPFAM" id="SSF48264">
    <property type="entry name" value="Cytochrome P450"/>
    <property type="match status" value="1"/>
</dbReference>
<dbReference type="GO" id="GO:0020037">
    <property type="term" value="F:heme binding"/>
    <property type="evidence" value="ECO:0007669"/>
    <property type="project" value="InterPro"/>
</dbReference>
<dbReference type="InterPro" id="IPR017972">
    <property type="entry name" value="Cyt_P450_CS"/>
</dbReference>
<keyword evidence="7 8" id="KW-0349">Heme</keyword>
<evidence type="ECO:0000256" key="1">
    <source>
        <dbReference type="ARBA" id="ARBA00001971"/>
    </source>
</evidence>
<evidence type="ECO:0000256" key="4">
    <source>
        <dbReference type="ARBA" id="ARBA00023002"/>
    </source>
</evidence>
<evidence type="ECO:0000256" key="3">
    <source>
        <dbReference type="ARBA" id="ARBA00022723"/>
    </source>
</evidence>
<evidence type="ECO:0000313" key="9">
    <source>
        <dbReference type="EMBL" id="KAF2152710.1"/>
    </source>
</evidence>
<dbReference type="OrthoDB" id="1470350at2759"/>
<evidence type="ECO:0000256" key="6">
    <source>
        <dbReference type="ARBA" id="ARBA00023033"/>
    </source>
</evidence>
<keyword evidence="3 7" id="KW-0479">Metal-binding</keyword>
<proteinExistence type="inferred from homology"/>
<dbReference type="GO" id="GO:0005506">
    <property type="term" value="F:iron ion binding"/>
    <property type="evidence" value="ECO:0007669"/>
    <property type="project" value="InterPro"/>
</dbReference>
<sequence>MLSALSAAYAHSPALTLLGLGAALFLLHLVYAHIRLERKIKALGGGRGPSYRSSWIPWGIGFVRNNLKHASAYEDHEFWSTTMKENGNPNRPWTFEVNLVGQRTLFTADEDNIKAILATQFQDYGKGEDFRKDFHDFLGDSIFTTDGAQWHDSRQLIRPQFIKDRVSDLHVFEEHIQIMLPQMVGKNKQPVNVTELFFRFTLDAATDFLLGESVQSLVTPKNRFADAFAHVQHVQAIIARMGPLNKLLPRGKFRASLRVIDEFIQPFIEQSLRLTPDELNEKTKSAEGYTFLHALASFTRDRQVLRDQLMSVLLAARDTTAVTMSWLFYELSRHPEVWDKLRAEILAQVGRHRTPTYTDLKEMRYLQHTLNEILRIYPAVPFNVRVALKDTTLPRGAGPDGSQPIGLAAGSVVGYSTAVLQRRHDIYPPVSETFPDPSVFAPDRWQHWTPRSWTYVPFNGGPRICVGQQFALTEMGYTVTRILQKYKKIENKMYQEAQERCEIVMQPSVPVRVLLHEDDE</sequence>
<dbReference type="EMBL" id="ML996086">
    <property type="protein sequence ID" value="KAF2152710.1"/>
    <property type="molecule type" value="Genomic_DNA"/>
</dbReference>
<evidence type="ECO:0000256" key="7">
    <source>
        <dbReference type="PIRSR" id="PIRSR602401-1"/>
    </source>
</evidence>
<dbReference type="InterPro" id="IPR002401">
    <property type="entry name" value="Cyt_P450_E_grp-I"/>
</dbReference>
<dbReference type="GO" id="GO:0016705">
    <property type="term" value="F:oxidoreductase activity, acting on paired donors, with incorporation or reduction of molecular oxygen"/>
    <property type="evidence" value="ECO:0007669"/>
    <property type="project" value="InterPro"/>
</dbReference>
<keyword evidence="6 8" id="KW-0503">Monooxygenase</keyword>
<dbReference type="Pfam" id="PF00067">
    <property type="entry name" value="p450"/>
    <property type="match status" value="1"/>
</dbReference>
<dbReference type="InterPro" id="IPR001128">
    <property type="entry name" value="Cyt_P450"/>
</dbReference>
<dbReference type="Gene3D" id="1.10.630.10">
    <property type="entry name" value="Cytochrome P450"/>
    <property type="match status" value="1"/>
</dbReference>
<dbReference type="GO" id="GO:0004497">
    <property type="term" value="F:monooxygenase activity"/>
    <property type="evidence" value="ECO:0007669"/>
    <property type="project" value="UniProtKB-KW"/>
</dbReference>
<keyword evidence="10" id="KW-1185">Reference proteome</keyword>
<dbReference type="PRINTS" id="PR00463">
    <property type="entry name" value="EP450I"/>
</dbReference>
<accession>A0A9P4J3R4</accession>
<evidence type="ECO:0000256" key="2">
    <source>
        <dbReference type="ARBA" id="ARBA00010617"/>
    </source>
</evidence>
<protein>
    <submittedName>
        <fullName evidence="9">Cytochrome P450</fullName>
    </submittedName>
</protein>
<dbReference type="PANTHER" id="PTHR24287">
    <property type="entry name" value="P450, PUTATIVE (EUROFUNG)-RELATED"/>
    <property type="match status" value="1"/>
</dbReference>
<evidence type="ECO:0000256" key="5">
    <source>
        <dbReference type="ARBA" id="ARBA00023004"/>
    </source>
</evidence>
<evidence type="ECO:0000313" key="10">
    <source>
        <dbReference type="Proteomes" id="UP000799439"/>
    </source>
</evidence>
<dbReference type="PRINTS" id="PR00385">
    <property type="entry name" value="P450"/>
</dbReference>